<comment type="caution">
    <text evidence="1">The sequence shown here is derived from an EMBL/GenBank/DDBJ whole genome shotgun (WGS) entry which is preliminary data.</text>
</comment>
<dbReference type="Gene3D" id="1.10.3600.10">
    <property type="entry name" value="Putative bacterial toxin ydaT"/>
    <property type="match status" value="1"/>
</dbReference>
<evidence type="ECO:0000313" key="2">
    <source>
        <dbReference type="Proteomes" id="UP001297581"/>
    </source>
</evidence>
<dbReference type="AlphaFoldDB" id="A0AAJ1F061"/>
<dbReference type="Proteomes" id="UP001297581">
    <property type="component" value="Unassembled WGS sequence"/>
</dbReference>
<dbReference type="RefSeq" id="WP_240590595.1">
    <property type="nucleotide sequence ID" value="NZ_JAKUDL010000002.1"/>
</dbReference>
<protein>
    <recommendedName>
        <fullName evidence="3">Bacterial toxin YdaT domain-containing protein</fullName>
    </recommendedName>
</protein>
<accession>A0AAJ1F061</accession>
<keyword evidence="2" id="KW-1185">Reference proteome</keyword>
<gene>
    <name evidence="1" type="ORF">MJ923_07775</name>
</gene>
<sequence>MKHKSRLELLMVAVHRWLELPRVSRAGLAAEVVAAVGSLGMERDLAREGISFAKTDDPYNDSRINAQKIFRWLGQYQECHPNPERLFHVEQALLAAMPAKLRVTYLNDVFGLTGVTVVGDSCSDAQAISLEQMAAVLTKENSEAQIAVITLGPSPSREQLIECHRELKESRASTESSIMLLETEFPFLRPGRVHDA</sequence>
<evidence type="ECO:0000313" key="1">
    <source>
        <dbReference type="EMBL" id="MCH4294202.1"/>
    </source>
</evidence>
<evidence type="ECO:0008006" key="3">
    <source>
        <dbReference type="Google" id="ProtNLM"/>
    </source>
</evidence>
<proteinExistence type="predicted"/>
<name>A0AAJ1F061_9GAMM</name>
<reference evidence="1 2" key="1">
    <citation type="submission" date="2022-02" db="EMBL/GenBank/DDBJ databases">
        <title>The genome sequence of Shewanella sp. 3B26.</title>
        <authorList>
            <person name="Du J."/>
        </authorList>
    </citation>
    <scope>NUCLEOTIDE SEQUENCE [LARGE SCALE GENOMIC DNA]</scope>
    <source>
        <strain evidence="1 2">3B26</strain>
    </source>
</reference>
<organism evidence="1 2">
    <name type="scientific">Shewanella zhuhaiensis</name>
    <dbReference type="NCBI Taxonomy" id="2919576"/>
    <lineage>
        <taxon>Bacteria</taxon>
        <taxon>Pseudomonadati</taxon>
        <taxon>Pseudomonadota</taxon>
        <taxon>Gammaproteobacteria</taxon>
        <taxon>Alteromonadales</taxon>
        <taxon>Shewanellaceae</taxon>
        <taxon>Shewanella</taxon>
    </lineage>
</organism>
<dbReference type="EMBL" id="JAKUDL010000002">
    <property type="protein sequence ID" value="MCH4294202.1"/>
    <property type="molecule type" value="Genomic_DNA"/>
</dbReference>
<dbReference type="InterPro" id="IPR037042">
    <property type="entry name" value="YdaT-like_sf"/>
</dbReference>